<protein>
    <submittedName>
        <fullName evidence="3">Uncharacterized protein</fullName>
    </submittedName>
</protein>
<dbReference type="PANTHER" id="PTHR33365">
    <property type="entry name" value="YALI0B05434P"/>
    <property type="match status" value="1"/>
</dbReference>
<dbReference type="AlphaFoldDB" id="A0A2T3Z2W6"/>
<evidence type="ECO:0000313" key="4">
    <source>
        <dbReference type="Proteomes" id="UP000240493"/>
    </source>
</evidence>
<dbReference type="InterPro" id="IPR021765">
    <property type="entry name" value="UstYa-like"/>
</dbReference>
<dbReference type="Pfam" id="PF11807">
    <property type="entry name" value="UstYa"/>
    <property type="match status" value="1"/>
</dbReference>
<dbReference type="EMBL" id="KZ679264">
    <property type="protein sequence ID" value="PTB39145.1"/>
    <property type="molecule type" value="Genomic_DNA"/>
</dbReference>
<reference evidence="3 4" key="1">
    <citation type="submission" date="2016-07" db="EMBL/GenBank/DDBJ databases">
        <title>Multiple horizontal gene transfer events from other fungi enriched the ability of initially mycotrophic Trichoderma (Ascomycota) to feed on dead plant biomass.</title>
        <authorList>
            <consortium name="DOE Joint Genome Institute"/>
            <person name="Aerts A."/>
            <person name="Atanasova L."/>
            <person name="Chenthamara K."/>
            <person name="Zhang J."/>
            <person name="Grujic M."/>
            <person name="Henrissat B."/>
            <person name="Kuo A."/>
            <person name="Salamov A."/>
            <person name="Lipzen A."/>
            <person name="Labutti K."/>
            <person name="Barry K."/>
            <person name="Miao Y."/>
            <person name="Rahimi M.J."/>
            <person name="Shen Q."/>
            <person name="Grigoriev I.V."/>
            <person name="Kubicek C.P."/>
            <person name="Druzhinina I.S."/>
        </authorList>
    </citation>
    <scope>NUCLEOTIDE SEQUENCE [LARGE SCALE GENOMIC DNA]</scope>
    <source>
        <strain evidence="3 4">CBS 433.97</strain>
    </source>
</reference>
<name>A0A2T3Z2W6_TRIA4</name>
<evidence type="ECO:0000313" key="3">
    <source>
        <dbReference type="EMBL" id="PTB39145.1"/>
    </source>
</evidence>
<comment type="pathway">
    <text evidence="1">Mycotoxin biosynthesis.</text>
</comment>
<gene>
    <name evidence="3" type="ORF">M441DRAFT_70290</name>
</gene>
<comment type="similarity">
    <text evidence="2">Belongs to the ustYa family.</text>
</comment>
<accession>A0A2T3Z2W6</accession>
<evidence type="ECO:0000256" key="1">
    <source>
        <dbReference type="ARBA" id="ARBA00004685"/>
    </source>
</evidence>
<dbReference type="STRING" id="1042311.A0A2T3Z2W6"/>
<organism evidence="3 4">
    <name type="scientific">Trichoderma asperellum (strain ATCC 204424 / CBS 433.97 / NBRC 101777)</name>
    <dbReference type="NCBI Taxonomy" id="1042311"/>
    <lineage>
        <taxon>Eukaryota</taxon>
        <taxon>Fungi</taxon>
        <taxon>Dikarya</taxon>
        <taxon>Ascomycota</taxon>
        <taxon>Pezizomycotina</taxon>
        <taxon>Sordariomycetes</taxon>
        <taxon>Hypocreomycetidae</taxon>
        <taxon>Hypocreales</taxon>
        <taxon>Hypocreaceae</taxon>
        <taxon>Trichoderma</taxon>
    </lineage>
</organism>
<evidence type="ECO:0000256" key="2">
    <source>
        <dbReference type="ARBA" id="ARBA00035112"/>
    </source>
</evidence>
<sequence length="176" mass="20845">MAVNSKKDIAYEPIYSDSSSKSFESVLHDEDEHCVIEYEQVMFQGHLDHKSIYKGTPNKAMDKAWDDLMYMNGTVVDAKVIDRIGKSRYVEVFHQLHCLYYDHLENRQLTFEDPEHILRKRVDHCIDVLRQVLSCNTDVGLITYNWVEHYGIFPDFSTQHKCRKLDNIFKWVDTHQ</sequence>
<dbReference type="OrthoDB" id="3687641at2759"/>
<dbReference type="PANTHER" id="PTHR33365:SF4">
    <property type="entry name" value="CYCLOCHLOROTINE BIOSYNTHESIS PROTEIN O"/>
    <property type="match status" value="1"/>
</dbReference>
<proteinExistence type="inferred from homology"/>
<keyword evidence="4" id="KW-1185">Reference proteome</keyword>
<dbReference type="Proteomes" id="UP000240493">
    <property type="component" value="Unassembled WGS sequence"/>
</dbReference>
<dbReference type="GO" id="GO:0043386">
    <property type="term" value="P:mycotoxin biosynthetic process"/>
    <property type="evidence" value="ECO:0007669"/>
    <property type="project" value="InterPro"/>
</dbReference>